<proteinExistence type="predicted"/>
<feature type="region of interest" description="Disordered" evidence="1">
    <location>
        <begin position="1"/>
        <end position="23"/>
    </location>
</feature>
<feature type="region of interest" description="Disordered" evidence="1">
    <location>
        <begin position="99"/>
        <end position="184"/>
    </location>
</feature>
<dbReference type="Proteomes" id="UP001470230">
    <property type="component" value="Unassembled WGS sequence"/>
</dbReference>
<feature type="compositionally biased region" description="Basic and acidic residues" evidence="1">
    <location>
        <begin position="278"/>
        <end position="291"/>
    </location>
</feature>
<gene>
    <name evidence="2" type="ORF">M9Y10_010541</name>
</gene>
<evidence type="ECO:0000256" key="1">
    <source>
        <dbReference type="SAM" id="MobiDB-lite"/>
    </source>
</evidence>
<protein>
    <submittedName>
        <fullName evidence="2">Uncharacterized protein</fullName>
    </submittedName>
</protein>
<feature type="compositionally biased region" description="Polar residues" evidence="1">
    <location>
        <begin position="265"/>
        <end position="276"/>
    </location>
</feature>
<feature type="compositionally biased region" description="Polar residues" evidence="1">
    <location>
        <begin position="106"/>
        <end position="130"/>
    </location>
</feature>
<evidence type="ECO:0000313" key="2">
    <source>
        <dbReference type="EMBL" id="KAK8865012.1"/>
    </source>
</evidence>
<evidence type="ECO:0000313" key="3">
    <source>
        <dbReference type="Proteomes" id="UP001470230"/>
    </source>
</evidence>
<feature type="region of interest" description="Disordered" evidence="1">
    <location>
        <begin position="224"/>
        <end position="370"/>
    </location>
</feature>
<keyword evidence="3" id="KW-1185">Reference proteome</keyword>
<reference evidence="2 3" key="1">
    <citation type="submission" date="2024-04" db="EMBL/GenBank/DDBJ databases">
        <title>Tritrichomonas musculus Genome.</title>
        <authorList>
            <person name="Alves-Ferreira E."/>
            <person name="Grigg M."/>
            <person name="Lorenzi H."/>
            <person name="Galac M."/>
        </authorList>
    </citation>
    <scope>NUCLEOTIDE SEQUENCE [LARGE SCALE GENOMIC DNA]</scope>
    <source>
        <strain evidence="2 3">EAF2021</strain>
    </source>
</reference>
<feature type="compositionally biased region" description="Basic and acidic residues" evidence="1">
    <location>
        <begin position="168"/>
        <end position="178"/>
    </location>
</feature>
<comment type="caution">
    <text evidence="2">The sequence shown here is derived from an EMBL/GenBank/DDBJ whole genome shotgun (WGS) entry which is preliminary data.</text>
</comment>
<organism evidence="2 3">
    <name type="scientific">Tritrichomonas musculus</name>
    <dbReference type="NCBI Taxonomy" id="1915356"/>
    <lineage>
        <taxon>Eukaryota</taxon>
        <taxon>Metamonada</taxon>
        <taxon>Parabasalia</taxon>
        <taxon>Tritrichomonadida</taxon>
        <taxon>Tritrichomonadidae</taxon>
        <taxon>Tritrichomonas</taxon>
    </lineage>
</organism>
<sequence length="676" mass="78709">MYNKSTRSPKTSEEQSKSLSFQEKLNFYGGNSKVVQPKGKQTEDDNSQLSFKEKLRMAQEKAQNEVNIKNQQVIQVPKQENQLKPPQQIYKIEIEPKSENKIRESFNPSNQNNTHIPSVLNQQTGNNDDLTFQEKLKKAQNNSPKEIENNITQNKSPLNQPKNYQKVESIEEKQKKSENVQPKSSFIQERIKAFNQNADNIASTKKETLYNNSNSLCFKETEKKAPDDFSNETQKTTLSNKKECSQNSNSITIQPNTGIEEKQIKPTNSQPKTSMIQERIKKYNPDPDYRQPKRKPLNEDNSYLSFKEKLRMARGEIPNVNQQIDHANNPREIQENENNTQNGESNSNSIHEEAKLGNSKPSNLPQNIEPIKDTLNKNEKKFIIYNTSNDNLVLDSRDSQEKSQNEDTKIELAQREEKRRAFLEKMKLYNDGLIGKSQSQSNIDTFNSNKSNDMNKMSNINTNNKKVFTNKNENQVSRFKKPSNINQIFKKKFHNLFKFIKSEKNKEYENKSEYTVDTSVENALIDIASEIEIDFYNNEAVKQRIKDIERNIEDSITIFDRKYCLVLINSYKSFLKSIVLDTIKKDYKEIPQNLIPKVYLAKIKIIQDQIDEMSLMIYSFYDKKIGIGECEEDIIDKNEMEANSMLYVMSEKESFKEIKIDITCEESFRTQIPQDF</sequence>
<name>A0ABR2IL41_9EUKA</name>
<feature type="compositionally biased region" description="Polar residues" evidence="1">
    <location>
        <begin position="231"/>
        <end position="257"/>
    </location>
</feature>
<accession>A0ABR2IL41</accession>
<feature type="compositionally biased region" description="Polar residues" evidence="1">
    <location>
        <begin position="336"/>
        <end position="349"/>
    </location>
</feature>
<dbReference type="EMBL" id="JAPFFF010000016">
    <property type="protein sequence ID" value="KAK8865012.1"/>
    <property type="molecule type" value="Genomic_DNA"/>
</dbReference>
<feature type="compositionally biased region" description="Polar residues" evidence="1">
    <location>
        <begin position="139"/>
        <end position="163"/>
    </location>
</feature>
<feature type="region of interest" description="Disordered" evidence="1">
    <location>
        <begin position="30"/>
        <end position="49"/>
    </location>
</feature>